<comment type="caution">
    <text evidence="9">The sequence shown here is derived from an EMBL/GenBank/DDBJ whole genome shotgun (WGS) entry which is preliminary data.</text>
</comment>
<dbReference type="RefSeq" id="WP_095555189.1">
    <property type="nucleotide sequence ID" value="NZ_NSGP01000008.1"/>
</dbReference>
<keyword evidence="6 8" id="KW-0067">ATP-binding</keyword>
<feature type="binding site" evidence="8">
    <location>
        <position position="240"/>
    </location>
    <ligand>
        <name>Mg(2+)</name>
        <dbReference type="ChEBI" id="CHEBI:18420"/>
    </ligand>
</feature>
<evidence type="ECO:0000256" key="5">
    <source>
        <dbReference type="ARBA" id="ARBA00022741"/>
    </source>
</evidence>
<feature type="binding site" evidence="8">
    <location>
        <position position="82"/>
    </location>
    <ligand>
        <name>ATP</name>
        <dbReference type="ChEBI" id="CHEBI:30616"/>
    </ligand>
</feature>
<dbReference type="EC" id="2.7.7.108" evidence="8"/>
<evidence type="ECO:0000313" key="9">
    <source>
        <dbReference type="EMBL" id="PAT10272.1"/>
    </source>
</evidence>
<proteinExistence type="inferred from homology"/>
<feature type="binding site" evidence="8">
    <location>
        <position position="165"/>
    </location>
    <ligand>
        <name>ATP</name>
        <dbReference type="ChEBI" id="CHEBI:30616"/>
    </ligand>
</feature>
<comment type="function">
    <text evidence="8">Nucleotidyltransferase involved in the post-translational modification of proteins. It can catalyze the addition of adenosine monophosphate (AMP) or uridine monophosphate (UMP) to a protein, resulting in modifications known as AMPylation and UMPylation.</text>
</comment>
<dbReference type="PANTHER" id="PTHR32057">
    <property type="entry name" value="PROTEIN ADENYLYLTRANSFERASE SELO, MITOCHONDRIAL"/>
    <property type="match status" value="1"/>
</dbReference>
<comment type="catalytic activity">
    <reaction evidence="8">
        <text>L-seryl-[protein] + ATP = 3-O-(5'-adenylyl)-L-seryl-[protein] + diphosphate</text>
        <dbReference type="Rhea" id="RHEA:58120"/>
        <dbReference type="Rhea" id="RHEA-COMP:9863"/>
        <dbReference type="Rhea" id="RHEA-COMP:15073"/>
        <dbReference type="ChEBI" id="CHEBI:29999"/>
        <dbReference type="ChEBI" id="CHEBI:30616"/>
        <dbReference type="ChEBI" id="CHEBI:33019"/>
        <dbReference type="ChEBI" id="CHEBI:142516"/>
        <dbReference type="EC" id="2.7.7.108"/>
    </reaction>
</comment>
<dbReference type="EC" id="2.7.7.-" evidence="8"/>
<dbReference type="HAMAP" id="MF_00692">
    <property type="entry name" value="SelO"/>
    <property type="match status" value="1"/>
</dbReference>
<comment type="catalytic activity">
    <reaction evidence="8">
        <text>L-histidyl-[protein] + UTP = N(tele)-(5'-uridylyl)-L-histidyl-[protein] + diphosphate</text>
        <dbReference type="Rhea" id="RHEA:83891"/>
        <dbReference type="Rhea" id="RHEA-COMP:9745"/>
        <dbReference type="Rhea" id="RHEA-COMP:20239"/>
        <dbReference type="ChEBI" id="CHEBI:29979"/>
        <dbReference type="ChEBI" id="CHEBI:33019"/>
        <dbReference type="ChEBI" id="CHEBI:46398"/>
        <dbReference type="ChEBI" id="CHEBI:233474"/>
    </reaction>
</comment>
<dbReference type="EMBL" id="NSGP01000008">
    <property type="protein sequence ID" value="PAT10272.1"/>
    <property type="molecule type" value="Genomic_DNA"/>
</dbReference>
<feature type="binding site" evidence="8">
    <location>
        <position position="84"/>
    </location>
    <ligand>
        <name>ATP</name>
        <dbReference type="ChEBI" id="CHEBI:30616"/>
    </ligand>
</feature>
<evidence type="ECO:0000256" key="7">
    <source>
        <dbReference type="ARBA" id="ARBA00022842"/>
    </source>
</evidence>
<evidence type="ECO:0000256" key="3">
    <source>
        <dbReference type="ARBA" id="ARBA00022695"/>
    </source>
</evidence>
<comment type="catalytic activity">
    <reaction evidence="8">
        <text>L-threonyl-[protein] + ATP = 3-O-(5'-adenylyl)-L-threonyl-[protein] + diphosphate</text>
        <dbReference type="Rhea" id="RHEA:54292"/>
        <dbReference type="Rhea" id="RHEA-COMP:11060"/>
        <dbReference type="Rhea" id="RHEA-COMP:13847"/>
        <dbReference type="ChEBI" id="CHEBI:30013"/>
        <dbReference type="ChEBI" id="CHEBI:30616"/>
        <dbReference type="ChEBI" id="CHEBI:33019"/>
        <dbReference type="ChEBI" id="CHEBI:138113"/>
        <dbReference type="EC" id="2.7.7.108"/>
    </reaction>
</comment>
<comment type="similarity">
    <text evidence="1 8">Belongs to the SELO family.</text>
</comment>
<feature type="active site" description="Proton acceptor" evidence="8">
    <location>
        <position position="230"/>
    </location>
</feature>
<keyword evidence="3 8" id="KW-0548">Nucleotidyltransferase</keyword>
<comment type="catalytic activity">
    <reaction evidence="8">
        <text>L-seryl-[protein] + UTP = O-(5'-uridylyl)-L-seryl-[protein] + diphosphate</text>
        <dbReference type="Rhea" id="RHEA:64604"/>
        <dbReference type="Rhea" id="RHEA-COMP:9863"/>
        <dbReference type="Rhea" id="RHEA-COMP:16635"/>
        <dbReference type="ChEBI" id="CHEBI:29999"/>
        <dbReference type="ChEBI" id="CHEBI:33019"/>
        <dbReference type="ChEBI" id="CHEBI:46398"/>
        <dbReference type="ChEBI" id="CHEBI:156051"/>
    </reaction>
</comment>
<evidence type="ECO:0000256" key="1">
    <source>
        <dbReference type="ARBA" id="ARBA00009747"/>
    </source>
</evidence>
<comment type="catalytic activity">
    <reaction evidence="8">
        <text>L-tyrosyl-[protein] + ATP = O-(5'-adenylyl)-L-tyrosyl-[protein] + diphosphate</text>
        <dbReference type="Rhea" id="RHEA:54288"/>
        <dbReference type="Rhea" id="RHEA-COMP:10136"/>
        <dbReference type="Rhea" id="RHEA-COMP:13846"/>
        <dbReference type="ChEBI" id="CHEBI:30616"/>
        <dbReference type="ChEBI" id="CHEBI:33019"/>
        <dbReference type="ChEBI" id="CHEBI:46858"/>
        <dbReference type="ChEBI" id="CHEBI:83624"/>
        <dbReference type="EC" id="2.7.7.108"/>
    </reaction>
</comment>
<dbReference type="GO" id="GO:0005524">
    <property type="term" value="F:ATP binding"/>
    <property type="evidence" value="ECO:0007669"/>
    <property type="project" value="UniProtKB-UniRule"/>
</dbReference>
<evidence type="ECO:0000256" key="4">
    <source>
        <dbReference type="ARBA" id="ARBA00022723"/>
    </source>
</evidence>
<feature type="binding site" evidence="8">
    <location>
        <position position="113"/>
    </location>
    <ligand>
        <name>ATP</name>
        <dbReference type="ChEBI" id="CHEBI:30616"/>
    </ligand>
</feature>
<keyword evidence="2 8" id="KW-0808">Transferase</keyword>
<keyword evidence="5 8" id="KW-0547">Nucleotide-binding</keyword>
<sequence length="411" mass="44142">MEQPTLAHTFADALPDMAVPLPGTQVPGAELIVLNEPLARELGLDPDWLRSDDSVAWLAGSAGGHATAYSGHQFGQFVPVLGDGRALLLGDTNGREIQLKGSGLTPFSRPGSDGLGAIGPMLREYLISEFMHAIGIPTTRSLAVLRTGETVVRQQGPVPAGIVVRVATSHLRVGSLQYAAQQSRDLVGDVIAAAGFDGPAELLDTVIDRQIDLVNRWMRVGFVHGVMNTDNVALSGETIDYGPCAFTQRFDGAASFSSIDAQGRYAFGNQPGILAWNMVRLAETLLPELGQEQAQEILSTLQARWDKTWSHYVGAHAEGLMLAQDITTYNREHGMPFGGTEPNKDGTYPGPIYIPRNHMLDAAITAAERDGDVAAYLALLQAVTHPYDEAAGEEWMAQPEKPGPFRTFCGT</sequence>
<keyword evidence="8" id="KW-0464">Manganese</keyword>
<name>A0AB36RJ10_9CORY</name>
<dbReference type="PANTHER" id="PTHR32057:SF14">
    <property type="entry name" value="PROTEIN ADENYLYLTRANSFERASE SELO, MITOCHONDRIAL"/>
    <property type="match status" value="1"/>
</dbReference>
<gene>
    <name evidence="8" type="primary">ydiU</name>
    <name evidence="8" type="synonym">selO</name>
    <name evidence="9" type="ORF">CKJ80_06770</name>
</gene>
<evidence type="ECO:0000256" key="8">
    <source>
        <dbReference type="HAMAP-Rule" id="MF_00692"/>
    </source>
</evidence>
<keyword evidence="7 8" id="KW-0460">Magnesium</keyword>
<keyword evidence="4 8" id="KW-0479">Metal-binding</keyword>
<feature type="binding site" evidence="8">
    <location>
        <position position="114"/>
    </location>
    <ligand>
        <name>ATP</name>
        <dbReference type="ChEBI" id="CHEBI:30616"/>
    </ligand>
</feature>
<evidence type="ECO:0000313" key="10">
    <source>
        <dbReference type="Proteomes" id="UP000218041"/>
    </source>
</evidence>
<dbReference type="Pfam" id="PF02696">
    <property type="entry name" value="SelO"/>
    <property type="match status" value="1"/>
</dbReference>
<dbReference type="GO" id="GO:0070733">
    <property type="term" value="F:AMPylase activity"/>
    <property type="evidence" value="ECO:0007669"/>
    <property type="project" value="UniProtKB-EC"/>
</dbReference>
<dbReference type="GO" id="GO:0000287">
    <property type="term" value="F:magnesium ion binding"/>
    <property type="evidence" value="ECO:0007669"/>
    <property type="project" value="UniProtKB-UniRule"/>
</dbReference>
<protein>
    <recommendedName>
        <fullName evidence="8">Protein nucleotidyltransferase YdiU</fullName>
        <ecNumber evidence="8">2.7.7.-</ecNumber>
    </recommendedName>
    <alternativeName>
        <fullName evidence="8">Protein adenylyltransferase YdiU</fullName>
        <ecNumber evidence="8">2.7.7.108</ecNumber>
    </alternativeName>
    <alternativeName>
        <fullName evidence="8">Protein uridylyltransferase YdiU</fullName>
        <ecNumber evidence="8">2.7.7.-</ecNumber>
    </alternativeName>
</protein>
<dbReference type="InterPro" id="IPR003846">
    <property type="entry name" value="SelO"/>
</dbReference>
<evidence type="ECO:0000256" key="2">
    <source>
        <dbReference type="ARBA" id="ARBA00022679"/>
    </source>
</evidence>
<feature type="binding site" evidence="8">
    <location>
        <position position="85"/>
    </location>
    <ligand>
        <name>ATP</name>
        <dbReference type="ChEBI" id="CHEBI:30616"/>
    </ligand>
</feature>
<accession>A0AB36RJ10</accession>
<reference evidence="9 10" key="1">
    <citation type="submission" date="2017-08" db="EMBL/GenBank/DDBJ databases">
        <title>Whole genome sequences of 6 clinical strains closest to Corynebacterium imitans.</title>
        <authorList>
            <person name="Bernier A.-M."/>
            <person name="Burdz T."/>
            <person name="Bernard K."/>
        </authorList>
    </citation>
    <scope>NUCLEOTIDE SEQUENCE [LARGE SCALE GENOMIC DNA]</scope>
    <source>
        <strain evidence="9 10">NML92-0415</strain>
    </source>
</reference>
<organism evidence="9 10">
    <name type="scientific">Corynebacterium hadale</name>
    <dbReference type="NCBI Taxonomy" id="2026255"/>
    <lineage>
        <taxon>Bacteria</taxon>
        <taxon>Bacillati</taxon>
        <taxon>Actinomycetota</taxon>
        <taxon>Actinomycetes</taxon>
        <taxon>Mycobacteriales</taxon>
        <taxon>Corynebacteriaceae</taxon>
        <taxon>Corynebacterium</taxon>
    </lineage>
</organism>
<dbReference type="GO" id="GO:0030145">
    <property type="term" value="F:manganese ion binding"/>
    <property type="evidence" value="ECO:0007669"/>
    <property type="project" value="UniProtKB-UniRule"/>
</dbReference>
<feature type="binding site" evidence="8">
    <location>
        <position position="172"/>
    </location>
    <ligand>
        <name>ATP</name>
        <dbReference type="ChEBI" id="CHEBI:30616"/>
    </ligand>
</feature>
<dbReference type="Proteomes" id="UP000218041">
    <property type="component" value="Unassembled WGS sequence"/>
</dbReference>
<feature type="binding site" evidence="8">
    <location>
        <position position="240"/>
    </location>
    <ligand>
        <name>ATP</name>
        <dbReference type="ChEBI" id="CHEBI:30616"/>
    </ligand>
</feature>
<comment type="cofactor">
    <cofactor evidence="8">
        <name>Mg(2+)</name>
        <dbReference type="ChEBI" id="CHEBI:18420"/>
    </cofactor>
    <cofactor evidence="8">
        <name>Mn(2+)</name>
        <dbReference type="ChEBI" id="CHEBI:29035"/>
    </cofactor>
</comment>
<feature type="binding site" evidence="8">
    <location>
        <position position="231"/>
    </location>
    <ligand>
        <name>Mg(2+)</name>
        <dbReference type="ChEBI" id="CHEBI:18420"/>
    </ligand>
</feature>
<dbReference type="AlphaFoldDB" id="A0AB36RJ10"/>
<comment type="catalytic activity">
    <reaction evidence="8">
        <text>L-tyrosyl-[protein] + UTP = O-(5'-uridylyl)-L-tyrosyl-[protein] + diphosphate</text>
        <dbReference type="Rhea" id="RHEA:83887"/>
        <dbReference type="Rhea" id="RHEA-COMP:10136"/>
        <dbReference type="Rhea" id="RHEA-COMP:20238"/>
        <dbReference type="ChEBI" id="CHEBI:33019"/>
        <dbReference type="ChEBI" id="CHEBI:46398"/>
        <dbReference type="ChEBI" id="CHEBI:46858"/>
        <dbReference type="ChEBI" id="CHEBI:90602"/>
    </reaction>
</comment>
<evidence type="ECO:0000256" key="6">
    <source>
        <dbReference type="ARBA" id="ARBA00022840"/>
    </source>
</evidence>
<feature type="binding site" evidence="8">
    <location>
        <position position="100"/>
    </location>
    <ligand>
        <name>ATP</name>
        <dbReference type="ChEBI" id="CHEBI:30616"/>
    </ligand>
</feature>